<dbReference type="Gene3D" id="1.10.260.40">
    <property type="entry name" value="lambda repressor-like DNA-binding domains"/>
    <property type="match status" value="1"/>
</dbReference>
<dbReference type="InterPro" id="IPR001387">
    <property type="entry name" value="Cro/C1-type_HTH"/>
</dbReference>
<dbReference type="Pfam" id="PF13560">
    <property type="entry name" value="HTH_31"/>
    <property type="match status" value="1"/>
</dbReference>
<dbReference type="CDD" id="cd00093">
    <property type="entry name" value="HTH_XRE"/>
    <property type="match status" value="1"/>
</dbReference>
<evidence type="ECO:0000313" key="3">
    <source>
        <dbReference type="Proteomes" id="UP001260072"/>
    </source>
</evidence>
<evidence type="ECO:0000313" key="2">
    <source>
        <dbReference type="EMBL" id="MDR5691059.1"/>
    </source>
</evidence>
<dbReference type="InterPro" id="IPR010982">
    <property type="entry name" value="Lambda_DNA-bd_dom_sf"/>
</dbReference>
<sequence length="78" mass="8439">MSMNVIDEARARRSLPAPALAKAIREAAGVSQSAIARSLGVTRMTVSRWEAGFCRPSPEHLNAYADILRTLDAEARGE</sequence>
<gene>
    <name evidence="2" type="ORF">RH861_03180</name>
</gene>
<dbReference type="Proteomes" id="UP001260072">
    <property type="component" value="Unassembled WGS sequence"/>
</dbReference>
<dbReference type="SUPFAM" id="SSF47413">
    <property type="entry name" value="lambda repressor-like DNA-binding domains"/>
    <property type="match status" value="1"/>
</dbReference>
<name>A0ABU1FH40_9MICO</name>
<dbReference type="EMBL" id="JAVKGS010000001">
    <property type="protein sequence ID" value="MDR5691059.1"/>
    <property type="molecule type" value="Genomic_DNA"/>
</dbReference>
<keyword evidence="3" id="KW-1185">Reference proteome</keyword>
<proteinExistence type="predicted"/>
<feature type="domain" description="HTH cro/C1-type" evidence="1">
    <location>
        <begin position="22"/>
        <end position="75"/>
    </location>
</feature>
<comment type="caution">
    <text evidence="2">The sequence shown here is derived from an EMBL/GenBank/DDBJ whole genome shotgun (WGS) entry which is preliminary data.</text>
</comment>
<accession>A0ABU1FH40</accession>
<reference evidence="3" key="1">
    <citation type="submission" date="2023-07" db="EMBL/GenBank/DDBJ databases">
        <title>Description of three actinobacteria isolated from air of manufacturing shop in a pharmaceutical factory.</title>
        <authorList>
            <person name="Zhang D.-F."/>
        </authorList>
    </citation>
    <scope>NUCLEOTIDE SEQUENCE [LARGE SCALE GENOMIC DNA]</scope>
    <source>
        <strain evidence="3">CCTCC AB 2011122</strain>
    </source>
</reference>
<dbReference type="SMART" id="SM00530">
    <property type="entry name" value="HTH_XRE"/>
    <property type="match status" value="1"/>
</dbReference>
<evidence type="ECO:0000259" key="1">
    <source>
        <dbReference type="PROSITE" id="PS50943"/>
    </source>
</evidence>
<dbReference type="PROSITE" id="PS50943">
    <property type="entry name" value="HTH_CROC1"/>
    <property type="match status" value="1"/>
</dbReference>
<protein>
    <submittedName>
        <fullName evidence="2">Helix-turn-helix transcriptional regulator</fullName>
    </submittedName>
</protein>
<organism evidence="2 3">
    <name type="scientific">Agromyces indicus</name>
    <dbReference type="NCBI Taxonomy" id="758919"/>
    <lineage>
        <taxon>Bacteria</taxon>
        <taxon>Bacillati</taxon>
        <taxon>Actinomycetota</taxon>
        <taxon>Actinomycetes</taxon>
        <taxon>Micrococcales</taxon>
        <taxon>Microbacteriaceae</taxon>
        <taxon>Agromyces</taxon>
    </lineage>
</organism>
<dbReference type="RefSeq" id="WP_310519714.1">
    <property type="nucleotide sequence ID" value="NZ_BAABBS010000004.1"/>
</dbReference>